<dbReference type="Proteomes" id="UP001222325">
    <property type="component" value="Unassembled WGS sequence"/>
</dbReference>
<organism evidence="1 2">
    <name type="scientific">Mycena belliarum</name>
    <dbReference type="NCBI Taxonomy" id="1033014"/>
    <lineage>
        <taxon>Eukaryota</taxon>
        <taxon>Fungi</taxon>
        <taxon>Dikarya</taxon>
        <taxon>Basidiomycota</taxon>
        <taxon>Agaricomycotina</taxon>
        <taxon>Agaricomycetes</taxon>
        <taxon>Agaricomycetidae</taxon>
        <taxon>Agaricales</taxon>
        <taxon>Marasmiineae</taxon>
        <taxon>Mycenaceae</taxon>
        <taxon>Mycena</taxon>
    </lineage>
</organism>
<evidence type="ECO:0000313" key="2">
    <source>
        <dbReference type="Proteomes" id="UP001222325"/>
    </source>
</evidence>
<name>A0AAD6UH75_9AGAR</name>
<protein>
    <submittedName>
        <fullName evidence="1">Uncharacterized protein</fullName>
    </submittedName>
</protein>
<keyword evidence="2" id="KW-1185">Reference proteome</keyword>
<dbReference type="AlphaFoldDB" id="A0AAD6UH75"/>
<comment type="caution">
    <text evidence="1">The sequence shown here is derived from an EMBL/GenBank/DDBJ whole genome shotgun (WGS) entry which is preliminary data.</text>
</comment>
<accession>A0AAD6UH75</accession>
<proteinExistence type="predicted"/>
<sequence length="253" mass="28511">MNRLVRLVARQPTLFATRRAPLLSPRLRRYASQKPTPESLYAEYLNSRRPPVDLHEPGAKNYPPPEPVTFEMFQEILAQSPLDVEWDGEGENEAADTDLDLDKKYDSMLEALQEMESSDRALTALDQMDTSDPGFIDALGTLSPQELEKMAGRVLDLMAPPIDDPVFEERLENIGGEVRPAREVAWRVAQIVQSTTDKAKLERIENALATYNGPLSVLNAHVEWYLSNPGEIEAEERHYNNKLEMQADMSGSS</sequence>
<reference evidence="1" key="1">
    <citation type="submission" date="2023-03" db="EMBL/GenBank/DDBJ databases">
        <title>Massive genome expansion in bonnet fungi (Mycena s.s.) driven by repeated elements and novel gene families across ecological guilds.</title>
        <authorList>
            <consortium name="Lawrence Berkeley National Laboratory"/>
            <person name="Harder C.B."/>
            <person name="Miyauchi S."/>
            <person name="Viragh M."/>
            <person name="Kuo A."/>
            <person name="Thoen E."/>
            <person name="Andreopoulos B."/>
            <person name="Lu D."/>
            <person name="Skrede I."/>
            <person name="Drula E."/>
            <person name="Henrissat B."/>
            <person name="Morin E."/>
            <person name="Kohler A."/>
            <person name="Barry K."/>
            <person name="LaButti K."/>
            <person name="Morin E."/>
            <person name="Salamov A."/>
            <person name="Lipzen A."/>
            <person name="Mereny Z."/>
            <person name="Hegedus B."/>
            <person name="Baldrian P."/>
            <person name="Stursova M."/>
            <person name="Weitz H."/>
            <person name="Taylor A."/>
            <person name="Grigoriev I.V."/>
            <person name="Nagy L.G."/>
            <person name="Martin F."/>
            <person name="Kauserud H."/>
        </authorList>
    </citation>
    <scope>NUCLEOTIDE SEQUENCE</scope>
    <source>
        <strain evidence="1">CBHHK173m</strain>
    </source>
</reference>
<gene>
    <name evidence="1" type="ORF">B0H15DRAFT_513011</name>
</gene>
<evidence type="ECO:0000313" key="1">
    <source>
        <dbReference type="EMBL" id="KAJ7100219.1"/>
    </source>
</evidence>
<dbReference type="EMBL" id="JARJCN010000006">
    <property type="protein sequence ID" value="KAJ7100219.1"/>
    <property type="molecule type" value="Genomic_DNA"/>
</dbReference>